<proteinExistence type="predicted"/>
<organism evidence="2 3">
    <name type="scientific">Cordylochernes scorpioides</name>
    <dbReference type="NCBI Taxonomy" id="51811"/>
    <lineage>
        <taxon>Eukaryota</taxon>
        <taxon>Metazoa</taxon>
        <taxon>Ecdysozoa</taxon>
        <taxon>Arthropoda</taxon>
        <taxon>Chelicerata</taxon>
        <taxon>Arachnida</taxon>
        <taxon>Pseudoscorpiones</taxon>
        <taxon>Cheliferoidea</taxon>
        <taxon>Chernetidae</taxon>
        <taxon>Cordylochernes</taxon>
    </lineage>
</organism>
<sequence length="101" mass="11039">MSSGTAVPTTRGPMGRLSIIPGHQGGEGFAESGRRGELRSLIRINSVLGIQMVRRWRSWFLEGRQSVHDDERSGRPVTATVNAAVAAVRNVVEADRRITID</sequence>
<evidence type="ECO:0000313" key="2">
    <source>
        <dbReference type="EMBL" id="UYV74119.1"/>
    </source>
</evidence>
<accession>A0ABY6KZR1</accession>
<reference evidence="2 3" key="1">
    <citation type="submission" date="2022-01" db="EMBL/GenBank/DDBJ databases">
        <title>A chromosomal length assembly of Cordylochernes scorpioides.</title>
        <authorList>
            <person name="Zeh D."/>
            <person name="Zeh J."/>
        </authorList>
    </citation>
    <scope>NUCLEOTIDE SEQUENCE [LARGE SCALE GENOMIC DNA]</scope>
    <source>
        <strain evidence="2">IN4F17</strain>
        <tissue evidence="2">Whole Body</tissue>
    </source>
</reference>
<feature type="region of interest" description="Disordered" evidence="1">
    <location>
        <begin position="1"/>
        <end position="32"/>
    </location>
</feature>
<evidence type="ECO:0000313" key="3">
    <source>
        <dbReference type="Proteomes" id="UP001235939"/>
    </source>
</evidence>
<dbReference type="EMBL" id="CP092873">
    <property type="protein sequence ID" value="UYV74119.1"/>
    <property type="molecule type" value="Genomic_DNA"/>
</dbReference>
<dbReference type="Proteomes" id="UP001235939">
    <property type="component" value="Chromosome 11"/>
</dbReference>
<keyword evidence="3" id="KW-1185">Reference proteome</keyword>
<gene>
    <name evidence="2" type="ORF">LAZ67_11002172</name>
</gene>
<protein>
    <submittedName>
        <fullName evidence="2">GVQW3</fullName>
    </submittedName>
</protein>
<evidence type="ECO:0000256" key="1">
    <source>
        <dbReference type="SAM" id="MobiDB-lite"/>
    </source>
</evidence>
<name>A0ABY6KZR1_9ARAC</name>